<gene>
    <name evidence="3" type="ORF">DERF_007877</name>
</gene>
<protein>
    <submittedName>
        <fullName evidence="3">Uncharacterized protein</fullName>
    </submittedName>
</protein>
<organism evidence="3 4">
    <name type="scientific">Dermatophagoides farinae</name>
    <name type="common">American house dust mite</name>
    <dbReference type="NCBI Taxonomy" id="6954"/>
    <lineage>
        <taxon>Eukaryota</taxon>
        <taxon>Metazoa</taxon>
        <taxon>Ecdysozoa</taxon>
        <taxon>Arthropoda</taxon>
        <taxon>Chelicerata</taxon>
        <taxon>Arachnida</taxon>
        <taxon>Acari</taxon>
        <taxon>Acariformes</taxon>
        <taxon>Sarcoptiformes</taxon>
        <taxon>Astigmata</taxon>
        <taxon>Psoroptidia</taxon>
        <taxon>Analgoidea</taxon>
        <taxon>Pyroglyphidae</taxon>
        <taxon>Dermatophagoidinae</taxon>
        <taxon>Dermatophagoides</taxon>
    </lineage>
</organism>
<dbReference type="Proteomes" id="UP000790347">
    <property type="component" value="Unassembled WGS sequence"/>
</dbReference>
<accession>A0A922HYU3</accession>
<dbReference type="InterPro" id="IPR024733">
    <property type="entry name" value="NAGLU_tim-barrel"/>
</dbReference>
<dbReference type="InterPro" id="IPR007781">
    <property type="entry name" value="NAGLU"/>
</dbReference>
<dbReference type="PANTHER" id="PTHR12872:SF1">
    <property type="entry name" value="ALPHA-N-ACETYLGLUCOSAMINIDASE"/>
    <property type="match status" value="1"/>
</dbReference>
<reference evidence="3" key="2">
    <citation type="journal article" date="2022" name="Res Sq">
        <title>Comparative Genomics Reveals Insights into the Divergent Evolution of Astigmatic Mites and Household Pest Adaptations.</title>
        <authorList>
            <person name="Xiong Q."/>
            <person name="Wan A.T.-Y."/>
            <person name="Liu X.-Y."/>
            <person name="Fung C.S.-H."/>
            <person name="Xiao X."/>
            <person name="Malainual N."/>
            <person name="Hou J."/>
            <person name="Wang L."/>
            <person name="Wang M."/>
            <person name="Yang K."/>
            <person name="Cui Y."/>
            <person name="Leung E."/>
            <person name="Nong W."/>
            <person name="Shin S.-K."/>
            <person name="Au S."/>
            <person name="Jeong K.Y."/>
            <person name="Chew F.T."/>
            <person name="Hui J."/>
            <person name="Leung T.F."/>
            <person name="Tungtrongchitr A."/>
            <person name="Zhong N."/>
            <person name="Liu Z."/>
            <person name="Tsui S."/>
        </authorList>
    </citation>
    <scope>NUCLEOTIDE SEQUENCE</scope>
    <source>
        <strain evidence="3">Derf</strain>
        <tissue evidence="3">Whole organism</tissue>
    </source>
</reference>
<comment type="caution">
    <text evidence="3">The sequence shown here is derived from an EMBL/GenBank/DDBJ whole genome shotgun (WGS) entry which is preliminary data.</text>
</comment>
<reference evidence="3" key="1">
    <citation type="submission" date="2013-05" db="EMBL/GenBank/DDBJ databases">
        <authorList>
            <person name="Yim A.K.Y."/>
            <person name="Chan T.F."/>
            <person name="Ji K.M."/>
            <person name="Liu X.Y."/>
            <person name="Zhou J.W."/>
            <person name="Li R.Q."/>
            <person name="Yang K.Y."/>
            <person name="Li J."/>
            <person name="Li M."/>
            <person name="Law P.T.W."/>
            <person name="Wu Y.L."/>
            <person name="Cai Z.L."/>
            <person name="Qin H."/>
            <person name="Bao Y."/>
            <person name="Leung R.K.K."/>
            <person name="Ng P.K.S."/>
            <person name="Zou J."/>
            <person name="Zhong X.J."/>
            <person name="Ran P.X."/>
            <person name="Zhong N.S."/>
            <person name="Liu Z.G."/>
            <person name="Tsui S.K.W."/>
        </authorList>
    </citation>
    <scope>NUCLEOTIDE SEQUENCE</scope>
    <source>
        <strain evidence="3">Derf</strain>
        <tissue evidence="3">Whole organism</tissue>
    </source>
</reference>
<dbReference type="PANTHER" id="PTHR12872">
    <property type="entry name" value="ALPHA-N-ACETYLGLUCOSAMINIDASE"/>
    <property type="match status" value="1"/>
</dbReference>
<dbReference type="Gene3D" id="1.20.120.670">
    <property type="entry name" value="N-acetyl-b-d-glucoasminidase"/>
    <property type="match status" value="1"/>
</dbReference>
<feature type="domain" description="Alpha-N-acetylglucosaminidase tim-barrel" evidence="1">
    <location>
        <begin position="1"/>
        <end position="87"/>
    </location>
</feature>
<name>A0A922HYU3_DERFA</name>
<dbReference type="Gene3D" id="3.20.20.80">
    <property type="entry name" value="Glycosidases"/>
    <property type="match status" value="1"/>
</dbReference>
<dbReference type="Pfam" id="PF12972">
    <property type="entry name" value="NAGLU_C"/>
    <property type="match status" value="1"/>
</dbReference>
<dbReference type="Pfam" id="PF05089">
    <property type="entry name" value="NAGLU"/>
    <property type="match status" value="1"/>
</dbReference>
<evidence type="ECO:0000313" key="4">
    <source>
        <dbReference type="Proteomes" id="UP000790347"/>
    </source>
</evidence>
<sequence length="386" mass="46003">MIILDNIAEVIPIYPQTDGYFGQPFIWCILHNYGGVNGMFGSLNRINQHGVFDARNQYPNMLGIGVAPEGIEQNDIVYDYMLEVPWYDQPPNQSEWFSRYSQRRYGIEDQHLDHAWQLLRKSVYYDPIGIKNHGRYSFISRPRPHSHSMLWYDPRNVSNALRLFSKFMEKNPKIIYRSDTFVHDLVDISRQTLQLIFDYHYKIIDNAFEQRQQIAILYESINQLKNVLDLTESILQSCQHCLLYNWIHDARLLGNDTDEKDFNEWQARTQISIWGPQSNIANYAAKQWSGMFHYLFKPRWELFFTEIIDCLTHNRTYKGKEFRRKLFETIDLPFTYQKAEQQELVKKANVYNLISNVDSVITMAAKSIDLQSNFKYYYNDTERWLE</sequence>
<feature type="domain" description="Alpha-N-acetylglucosaminidase C-terminal" evidence="2">
    <location>
        <begin position="96"/>
        <end position="354"/>
    </location>
</feature>
<evidence type="ECO:0000259" key="2">
    <source>
        <dbReference type="Pfam" id="PF12972"/>
    </source>
</evidence>
<dbReference type="AlphaFoldDB" id="A0A922HYU3"/>
<evidence type="ECO:0000313" key="3">
    <source>
        <dbReference type="EMBL" id="KAH9517194.1"/>
    </source>
</evidence>
<keyword evidence="4" id="KW-1185">Reference proteome</keyword>
<dbReference type="EMBL" id="ASGP02000003">
    <property type="protein sequence ID" value="KAH9517194.1"/>
    <property type="molecule type" value="Genomic_DNA"/>
</dbReference>
<evidence type="ECO:0000259" key="1">
    <source>
        <dbReference type="Pfam" id="PF05089"/>
    </source>
</evidence>
<proteinExistence type="predicted"/>
<dbReference type="InterPro" id="IPR024732">
    <property type="entry name" value="NAGLU_C"/>
</dbReference>